<dbReference type="OrthoDB" id="6050183at2759"/>
<evidence type="ECO:0000256" key="6">
    <source>
        <dbReference type="ARBA" id="ARBA00023180"/>
    </source>
</evidence>
<organism evidence="11 12">
    <name type="scientific">Arctia plantaginis</name>
    <name type="common">Wood tiger moth</name>
    <name type="synonym">Phalaena plantaginis</name>
    <dbReference type="NCBI Taxonomy" id="874455"/>
    <lineage>
        <taxon>Eukaryota</taxon>
        <taxon>Metazoa</taxon>
        <taxon>Ecdysozoa</taxon>
        <taxon>Arthropoda</taxon>
        <taxon>Hexapoda</taxon>
        <taxon>Insecta</taxon>
        <taxon>Pterygota</taxon>
        <taxon>Neoptera</taxon>
        <taxon>Endopterygota</taxon>
        <taxon>Lepidoptera</taxon>
        <taxon>Glossata</taxon>
        <taxon>Ditrysia</taxon>
        <taxon>Noctuoidea</taxon>
        <taxon>Erebidae</taxon>
        <taxon>Arctiinae</taxon>
        <taxon>Arctia</taxon>
    </lineage>
</organism>
<dbReference type="Pfam" id="PF04083">
    <property type="entry name" value="Abhydro_lipase"/>
    <property type="match status" value="1"/>
</dbReference>
<protein>
    <recommendedName>
        <fullName evidence="7">Lipase</fullName>
    </recommendedName>
</protein>
<dbReference type="SUPFAM" id="SSF53474">
    <property type="entry name" value="alpha/beta-Hydrolases"/>
    <property type="match status" value="1"/>
</dbReference>
<keyword evidence="2 9" id="KW-0732">Signal</keyword>
<dbReference type="Proteomes" id="UP000494256">
    <property type="component" value="Unassembled WGS sequence"/>
</dbReference>
<evidence type="ECO:0000256" key="8">
    <source>
        <dbReference type="PIRSR" id="PIRSR000862-1"/>
    </source>
</evidence>
<keyword evidence="6" id="KW-0325">Glycoprotein</keyword>
<dbReference type="PIRSF" id="PIRSF000862">
    <property type="entry name" value="Steryl_ester_lip"/>
    <property type="match status" value="1"/>
</dbReference>
<evidence type="ECO:0000256" key="4">
    <source>
        <dbReference type="ARBA" id="ARBA00022963"/>
    </source>
</evidence>
<dbReference type="PANTHER" id="PTHR11005">
    <property type="entry name" value="LYSOSOMAL ACID LIPASE-RELATED"/>
    <property type="match status" value="1"/>
</dbReference>
<dbReference type="GO" id="GO:0016788">
    <property type="term" value="F:hydrolase activity, acting on ester bonds"/>
    <property type="evidence" value="ECO:0007669"/>
    <property type="project" value="InterPro"/>
</dbReference>
<evidence type="ECO:0000256" key="5">
    <source>
        <dbReference type="ARBA" id="ARBA00023098"/>
    </source>
</evidence>
<keyword evidence="5" id="KW-0443">Lipid metabolism</keyword>
<evidence type="ECO:0000259" key="10">
    <source>
        <dbReference type="Pfam" id="PF04083"/>
    </source>
</evidence>
<evidence type="ECO:0000256" key="3">
    <source>
        <dbReference type="ARBA" id="ARBA00022801"/>
    </source>
</evidence>
<evidence type="ECO:0000256" key="2">
    <source>
        <dbReference type="ARBA" id="ARBA00022729"/>
    </source>
</evidence>
<dbReference type="Gene3D" id="3.40.50.1820">
    <property type="entry name" value="alpha/beta hydrolase"/>
    <property type="match status" value="1"/>
</dbReference>
<feature type="active site" description="Charge relay system" evidence="8">
    <location>
        <position position="399"/>
    </location>
</feature>
<proteinExistence type="inferred from homology"/>
<evidence type="ECO:0000313" key="12">
    <source>
        <dbReference type="Proteomes" id="UP000494256"/>
    </source>
</evidence>
<dbReference type="EMBL" id="CADEBD010000745">
    <property type="protein sequence ID" value="CAB3259880.1"/>
    <property type="molecule type" value="Genomic_DNA"/>
</dbReference>
<feature type="signal peptide" evidence="9">
    <location>
        <begin position="1"/>
        <end position="18"/>
    </location>
</feature>
<evidence type="ECO:0000313" key="11">
    <source>
        <dbReference type="EMBL" id="CAB3259880.1"/>
    </source>
</evidence>
<feature type="chain" id="PRO_5035852156" description="Lipase" evidence="9">
    <location>
        <begin position="19"/>
        <end position="434"/>
    </location>
</feature>
<gene>
    <name evidence="11" type="ORF">APLA_LOCUS16812</name>
</gene>
<feature type="active site" description="Charge relay system" evidence="8">
    <location>
        <position position="368"/>
    </location>
</feature>
<dbReference type="GO" id="GO:0016042">
    <property type="term" value="P:lipid catabolic process"/>
    <property type="evidence" value="ECO:0007669"/>
    <property type="project" value="UniProtKB-KW"/>
</dbReference>
<evidence type="ECO:0000256" key="7">
    <source>
        <dbReference type="PIRNR" id="PIRNR000862"/>
    </source>
</evidence>
<evidence type="ECO:0000256" key="9">
    <source>
        <dbReference type="SAM" id="SignalP"/>
    </source>
</evidence>
<dbReference type="InterPro" id="IPR029058">
    <property type="entry name" value="AB_hydrolase_fold"/>
</dbReference>
<dbReference type="AlphaFoldDB" id="A0A8S1BDA8"/>
<keyword evidence="4 7" id="KW-0442">Lipid degradation</keyword>
<feature type="domain" description="Partial AB-hydrolase lipase" evidence="10">
    <location>
        <begin position="52"/>
        <end position="114"/>
    </location>
</feature>
<feature type="active site" description="Nucleophile" evidence="8">
    <location>
        <position position="193"/>
    </location>
</feature>
<keyword evidence="3 7" id="KW-0378">Hydrolase</keyword>
<reference evidence="11 12" key="1">
    <citation type="submission" date="2020-04" db="EMBL/GenBank/DDBJ databases">
        <authorList>
            <person name="Wallbank WR R."/>
            <person name="Pardo Diaz C."/>
            <person name="Kozak K."/>
            <person name="Martin S."/>
            <person name="Jiggins C."/>
            <person name="Moest M."/>
            <person name="Warren A I."/>
            <person name="Byers J.R.P. K."/>
            <person name="Montejo-Kovacevich G."/>
            <person name="Yen C E."/>
        </authorList>
    </citation>
    <scope>NUCLEOTIDE SEQUENCE [LARGE SCALE GENOMIC DNA]</scope>
</reference>
<dbReference type="InterPro" id="IPR025483">
    <property type="entry name" value="Lipase_euk"/>
</dbReference>
<accession>A0A8S1BDA8</accession>
<dbReference type="FunFam" id="3.40.50.1820:FF:000021">
    <property type="entry name" value="Lipase"/>
    <property type="match status" value="1"/>
</dbReference>
<comment type="caution">
    <text evidence="11">The sequence shown here is derived from an EMBL/GenBank/DDBJ whole genome shotgun (WGS) entry which is preliminary data.</text>
</comment>
<sequence>MRSVLFIVFATCATLVTSRNIHLDELFSKFNGSARLNSRYSNSIVEDARLNVTELITKYGYPVEVHHVTTDDGYILEMHRIPYGRDKNNVPNKNKPVVILQHGLLCSSAVWVLTGPSVGFGYILAEEGYDVWLGNFRGNRYSRRHVRLNPDSRFNVAFWRYSWDEHGNYDIPAMIDYALAHTGKDRLHYIGHSMGTTSFFTMASLRPEYNEKIITMQALAPVAYMAHNRNLLLNIIAPFANDIERLGAIIGYGEFLTSRQVFVWAGEAFCRDEVVFQPICSNIMFLLGGWNEAQHNSTIMPVIFGHVPAGGSVRQLAHYGQGIAGNEFRRFDHGNLIANLRAYRRISPPRYDLNRITAPVFLHYSDNDPLAEIPDVLRLFRELGRPIGLFRVPLAEFTHIDFMWAKDVKELLYDRVIRLMKRVDISGFVDIDIS</sequence>
<dbReference type="InterPro" id="IPR006693">
    <property type="entry name" value="AB_hydrolase_lipase"/>
</dbReference>
<name>A0A8S1BDA8_ARCPL</name>
<comment type="similarity">
    <text evidence="1 7">Belongs to the AB hydrolase superfamily. Lipase family.</text>
</comment>
<evidence type="ECO:0000256" key="1">
    <source>
        <dbReference type="ARBA" id="ARBA00010701"/>
    </source>
</evidence>